<name>A0A2K4ZR84_9FIRM</name>
<sequence length="94" mass="11042">MSILERLYDGKVYPCEEILPQNYAEYRAISGQVGNDYEYLLKELSPEQLKRFEEMDKGRTKLSTIQAYANFEYGFKLGAMLMNEVFSNHQEVKE</sequence>
<dbReference type="EMBL" id="OFSM01000124">
    <property type="protein sequence ID" value="SOY32970.1"/>
    <property type="molecule type" value="Genomic_DNA"/>
</dbReference>
<evidence type="ECO:0000313" key="1">
    <source>
        <dbReference type="EMBL" id="SOY32970.1"/>
    </source>
</evidence>
<dbReference type="Proteomes" id="UP000236311">
    <property type="component" value="Unassembled WGS sequence"/>
</dbReference>
<reference evidence="1 2" key="1">
    <citation type="submission" date="2018-01" db="EMBL/GenBank/DDBJ databases">
        <authorList>
            <person name="Gaut B.S."/>
            <person name="Morton B.R."/>
            <person name="Clegg M.T."/>
            <person name="Duvall M.R."/>
        </authorList>
    </citation>
    <scope>NUCLEOTIDE SEQUENCE [LARGE SCALE GENOMIC DNA]</scope>
    <source>
        <strain evidence="1">GP69</strain>
    </source>
</reference>
<dbReference type="AlphaFoldDB" id="A0A2K4ZR84"/>
<dbReference type="Pfam" id="PF20648">
    <property type="entry name" value="DUF6809"/>
    <property type="match status" value="1"/>
</dbReference>
<gene>
    <name evidence="1" type="ORF">AMURIS_05738</name>
</gene>
<dbReference type="InterPro" id="IPR049215">
    <property type="entry name" value="DUF6809"/>
</dbReference>
<evidence type="ECO:0000313" key="2">
    <source>
        <dbReference type="Proteomes" id="UP000236311"/>
    </source>
</evidence>
<proteinExistence type="predicted"/>
<organism evidence="1 2">
    <name type="scientific">Acetatifactor muris</name>
    <dbReference type="NCBI Taxonomy" id="879566"/>
    <lineage>
        <taxon>Bacteria</taxon>
        <taxon>Bacillati</taxon>
        <taxon>Bacillota</taxon>
        <taxon>Clostridia</taxon>
        <taxon>Lachnospirales</taxon>
        <taxon>Lachnospiraceae</taxon>
        <taxon>Acetatifactor</taxon>
    </lineage>
</organism>
<keyword evidence="2" id="KW-1185">Reference proteome</keyword>
<protein>
    <submittedName>
        <fullName evidence="1">Uncharacterized protein</fullName>
    </submittedName>
</protein>
<accession>A0A2K4ZR84</accession>
<dbReference type="OrthoDB" id="9795830at2"/>
<dbReference type="RefSeq" id="WP_103242821.1">
    <property type="nucleotide sequence ID" value="NZ_JANJZD010000001.1"/>
</dbReference>